<protein>
    <submittedName>
        <fullName evidence="2">Uncharacterized protein</fullName>
    </submittedName>
</protein>
<dbReference type="AlphaFoldDB" id="A0AAV0BRQ5"/>
<name>A0AAV0BRQ5_PHAPC</name>
<dbReference type="EMBL" id="CALTRL010006067">
    <property type="protein sequence ID" value="CAH7689366.1"/>
    <property type="molecule type" value="Genomic_DNA"/>
</dbReference>
<dbReference type="Proteomes" id="UP001153365">
    <property type="component" value="Unassembled WGS sequence"/>
</dbReference>
<evidence type="ECO:0000256" key="1">
    <source>
        <dbReference type="SAM" id="MobiDB-lite"/>
    </source>
</evidence>
<feature type="compositionally biased region" description="Basic and acidic residues" evidence="1">
    <location>
        <begin position="1"/>
        <end position="21"/>
    </location>
</feature>
<comment type="caution">
    <text evidence="2">The sequence shown here is derived from an EMBL/GenBank/DDBJ whole genome shotgun (WGS) entry which is preliminary data.</text>
</comment>
<proteinExistence type="predicted"/>
<feature type="region of interest" description="Disordered" evidence="1">
    <location>
        <begin position="1"/>
        <end position="25"/>
    </location>
</feature>
<reference evidence="2" key="1">
    <citation type="submission" date="2022-06" db="EMBL/GenBank/DDBJ databases">
        <authorList>
            <consortium name="SYNGENTA / RWTH Aachen University"/>
        </authorList>
    </citation>
    <scope>NUCLEOTIDE SEQUENCE</scope>
</reference>
<organism evidence="2 3">
    <name type="scientific">Phakopsora pachyrhizi</name>
    <name type="common">Asian soybean rust disease fungus</name>
    <dbReference type="NCBI Taxonomy" id="170000"/>
    <lineage>
        <taxon>Eukaryota</taxon>
        <taxon>Fungi</taxon>
        <taxon>Dikarya</taxon>
        <taxon>Basidiomycota</taxon>
        <taxon>Pucciniomycotina</taxon>
        <taxon>Pucciniomycetes</taxon>
        <taxon>Pucciniales</taxon>
        <taxon>Phakopsoraceae</taxon>
        <taxon>Phakopsora</taxon>
    </lineage>
</organism>
<evidence type="ECO:0000313" key="3">
    <source>
        <dbReference type="Proteomes" id="UP001153365"/>
    </source>
</evidence>
<keyword evidence="3" id="KW-1185">Reference proteome</keyword>
<sequence>DDEDDSKHQQHHNNDRARLADRNSSNTGWMAAPDWLVIDHNLTGSSHSLLNRPTNTLREKPLRMTNLTDWDSTLPQKLWVQPSDLHLIPKQIRFSTLHVLVTPRANLSHKSRLTECPDGIDLGSKAKINLEQICSGPSNPVSVPASIRALPSCFSNIFPITFYLTLQSPTNKGSDRQTFKDLSRICQSLVAMHQPYQLDSSV</sequence>
<accession>A0AAV0BRQ5</accession>
<evidence type="ECO:0000313" key="2">
    <source>
        <dbReference type="EMBL" id="CAH7689366.1"/>
    </source>
</evidence>
<feature type="non-terminal residue" evidence="2">
    <location>
        <position position="1"/>
    </location>
</feature>
<gene>
    <name evidence="2" type="ORF">PPACK8108_LOCUS24424</name>
</gene>